<dbReference type="Proteomes" id="UP001293254">
    <property type="component" value="Unassembled WGS sequence"/>
</dbReference>
<protein>
    <recommendedName>
        <fullName evidence="4">DUF4283 domain-containing protein</fullName>
    </recommendedName>
</protein>
<dbReference type="AlphaFoldDB" id="A0AAE2CJP8"/>
<reference evidence="2" key="2">
    <citation type="journal article" date="2024" name="Plant">
        <title>Genomic evolution and insights into agronomic trait innovations of Sesamum species.</title>
        <authorList>
            <person name="Miao H."/>
            <person name="Wang L."/>
            <person name="Qu L."/>
            <person name="Liu H."/>
            <person name="Sun Y."/>
            <person name="Le M."/>
            <person name="Wang Q."/>
            <person name="Wei S."/>
            <person name="Zheng Y."/>
            <person name="Lin W."/>
            <person name="Duan Y."/>
            <person name="Cao H."/>
            <person name="Xiong S."/>
            <person name="Wang X."/>
            <person name="Wei L."/>
            <person name="Li C."/>
            <person name="Ma Q."/>
            <person name="Ju M."/>
            <person name="Zhao R."/>
            <person name="Li G."/>
            <person name="Mu C."/>
            <person name="Tian Q."/>
            <person name="Mei H."/>
            <person name="Zhang T."/>
            <person name="Gao T."/>
            <person name="Zhang H."/>
        </authorList>
    </citation>
    <scope>NUCLEOTIDE SEQUENCE</scope>
    <source>
        <strain evidence="2">3651</strain>
    </source>
</reference>
<keyword evidence="3" id="KW-1185">Reference proteome</keyword>
<evidence type="ECO:0000256" key="1">
    <source>
        <dbReference type="SAM" id="MobiDB-lite"/>
    </source>
</evidence>
<evidence type="ECO:0008006" key="4">
    <source>
        <dbReference type="Google" id="ProtNLM"/>
    </source>
</evidence>
<comment type="caution">
    <text evidence="2">The sequence shown here is derived from an EMBL/GenBank/DDBJ whole genome shotgun (WGS) entry which is preliminary data.</text>
</comment>
<name>A0AAE2CJP8_9LAMI</name>
<proteinExistence type="predicted"/>
<evidence type="ECO:0000313" key="2">
    <source>
        <dbReference type="EMBL" id="KAK4424683.1"/>
    </source>
</evidence>
<evidence type="ECO:0000313" key="3">
    <source>
        <dbReference type="Proteomes" id="UP001293254"/>
    </source>
</evidence>
<reference evidence="2" key="1">
    <citation type="submission" date="2020-06" db="EMBL/GenBank/DDBJ databases">
        <authorList>
            <person name="Li T."/>
            <person name="Hu X."/>
            <person name="Zhang T."/>
            <person name="Song X."/>
            <person name="Zhang H."/>
            <person name="Dai N."/>
            <person name="Sheng W."/>
            <person name="Hou X."/>
            <person name="Wei L."/>
        </authorList>
    </citation>
    <scope>NUCLEOTIDE SEQUENCE</scope>
    <source>
        <strain evidence="2">3651</strain>
        <tissue evidence="2">Leaf</tissue>
    </source>
</reference>
<dbReference type="EMBL" id="JACGWO010000006">
    <property type="protein sequence ID" value="KAK4424683.1"/>
    <property type="molecule type" value="Genomic_DNA"/>
</dbReference>
<accession>A0AAE2CJP8</accession>
<sequence length="245" mass="27623">MKCRRIADNRFSLVFYHPVDLKRSLEEGPWSFDESLIVLNGVEKHQNLMTLNWNGWTSWSLSMISRMSREQRTWLYALAMLSANSGWCTMHEDDDLALMSMIKYGLGVGVKNSLGKISLLDSFADFLGDGFVDTVFFRDSLMDFGRGFSKGKKKEPRSPASYGQRSRSSLPSYSSRFLTPLLNLAISSKLSDFSILTQVSSSSLFKNSLSNSVITNSDCVPSFVIRRTLRRQIRPVGCPLLVSTL</sequence>
<organism evidence="2 3">
    <name type="scientific">Sesamum alatum</name>
    <dbReference type="NCBI Taxonomy" id="300844"/>
    <lineage>
        <taxon>Eukaryota</taxon>
        <taxon>Viridiplantae</taxon>
        <taxon>Streptophyta</taxon>
        <taxon>Embryophyta</taxon>
        <taxon>Tracheophyta</taxon>
        <taxon>Spermatophyta</taxon>
        <taxon>Magnoliopsida</taxon>
        <taxon>eudicotyledons</taxon>
        <taxon>Gunneridae</taxon>
        <taxon>Pentapetalae</taxon>
        <taxon>asterids</taxon>
        <taxon>lamiids</taxon>
        <taxon>Lamiales</taxon>
        <taxon>Pedaliaceae</taxon>
        <taxon>Sesamum</taxon>
    </lineage>
</organism>
<gene>
    <name evidence="2" type="ORF">Salat_1661900</name>
</gene>
<feature type="region of interest" description="Disordered" evidence="1">
    <location>
        <begin position="149"/>
        <end position="171"/>
    </location>
</feature>